<dbReference type="EMBL" id="JBHSOH010000015">
    <property type="protein sequence ID" value="MFC5849193.1"/>
    <property type="molecule type" value="Genomic_DNA"/>
</dbReference>
<evidence type="ECO:0000256" key="5">
    <source>
        <dbReference type="ARBA" id="ARBA00023049"/>
    </source>
</evidence>
<keyword evidence="1" id="KW-0645">Protease</keyword>
<protein>
    <submittedName>
        <fullName evidence="7">Mov34/MPN/PAD-1 family protein</fullName>
    </submittedName>
</protein>
<dbReference type="InterPro" id="IPR028090">
    <property type="entry name" value="JAB_dom_prok"/>
</dbReference>
<evidence type="ECO:0000256" key="2">
    <source>
        <dbReference type="ARBA" id="ARBA00022723"/>
    </source>
</evidence>
<gene>
    <name evidence="7" type="ORF">ACFPQ6_12825</name>
</gene>
<name>A0ABW1DN47_9DEIO</name>
<keyword evidence="5" id="KW-0482">Metalloprotease</keyword>
<proteinExistence type="predicted"/>
<comment type="caution">
    <text evidence="7">The sequence shown here is derived from an EMBL/GenBank/DDBJ whole genome shotgun (WGS) entry which is preliminary data.</text>
</comment>
<evidence type="ECO:0000259" key="6">
    <source>
        <dbReference type="Pfam" id="PF14464"/>
    </source>
</evidence>
<accession>A0ABW1DN47</accession>
<organism evidence="7 8">
    <name type="scientific">Deinococcus petrolearius</name>
    <dbReference type="NCBI Taxonomy" id="1751295"/>
    <lineage>
        <taxon>Bacteria</taxon>
        <taxon>Thermotogati</taxon>
        <taxon>Deinococcota</taxon>
        <taxon>Deinococci</taxon>
        <taxon>Deinococcales</taxon>
        <taxon>Deinococcaceae</taxon>
        <taxon>Deinococcus</taxon>
    </lineage>
</organism>
<keyword evidence="3" id="KW-0378">Hydrolase</keyword>
<dbReference type="RefSeq" id="WP_380050042.1">
    <property type="nucleotide sequence ID" value="NZ_JBHSOH010000015.1"/>
</dbReference>
<dbReference type="Pfam" id="PF14464">
    <property type="entry name" value="Prok-JAB"/>
    <property type="match status" value="1"/>
</dbReference>
<keyword evidence="4" id="KW-0862">Zinc</keyword>
<evidence type="ECO:0000256" key="3">
    <source>
        <dbReference type="ARBA" id="ARBA00022801"/>
    </source>
</evidence>
<keyword evidence="2" id="KW-0479">Metal-binding</keyword>
<dbReference type="Proteomes" id="UP001595979">
    <property type="component" value="Unassembled WGS sequence"/>
</dbReference>
<dbReference type="Gene3D" id="3.40.140.10">
    <property type="entry name" value="Cytidine Deaminase, domain 2"/>
    <property type="match status" value="1"/>
</dbReference>
<sequence>MALPDAGEVRVDSAVLTTMWAFAQCGRHDTEAGGVLIGHYPATSMDVVLDRLTTPLPGDQRTRTRFYRSQAPHQAEIDREWAVSGGRRVYLGEWHTHPERVPHPSHIDFNGWRDKLFAKLPYPRLLFVIVGTERTRMWHGCCGSPFTRLVLDIATEVPHAQSQQR</sequence>
<keyword evidence="8" id="KW-1185">Reference proteome</keyword>
<evidence type="ECO:0000256" key="1">
    <source>
        <dbReference type="ARBA" id="ARBA00022670"/>
    </source>
</evidence>
<evidence type="ECO:0000313" key="8">
    <source>
        <dbReference type="Proteomes" id="UP001595979"/>
    </source>
</evidence>
<evidence type="ECO:0000313" key="7">
    <source>
        <dbReference type="EMBL" id="MFC5849193.1"/>
    </source>
</evidence>
<dbReference type="SUPFAM" id="SSF102712">
    <property type="entry name" value="JAB1/MPN domain"/>
    <property type="match status" value="1"/>
</dbReference>
<evidence type="ECO:0000256" key="4">
    <source>
        <dbReference type="ARBA" id="ARBA00022833"/>
    </source>
</evidence>
<feature type="domain" description="JAB" evidence="6">
    <location>
        <begin position="14"/>
        <end position="137"/>
    </location>
</feature>
<reference evidence="8" key="1">
    <citation type="journal article" date="2019" name="Int. J. Syst. Evol. Microbiol.">
        <title>The Global Catalogue of Microorganisms (GCM) 10K type strain sequencing project: providing services to taxonomists for standard genome sequencing and annotation.</title>
        <authorList>
            <consortium name="The Broad Institute Genomics Platform"/>
            <consortium name="The Broad Institute Genome Sequencing Center for Infectious Disease"/>
            <person name="Wu L."/>
            <person name="Ma J."/>
        </authorList>
    </citation>
    <scope>NUCLEOTIDE SEQUENCE [LARGE SCALE GENOMIC DNA]</scope>
    <source>
        <strain evidence="8">CGMCC 1.15053</strain>
    </source>
</reference>